<accession>A0A1B1AFV9</accession>
<proteinExistence type="predicted"/>
<reference evidence="2 3" key="1">
    <citation type="submission" date="2015-11" db="EMBL/GenBank/DDBJ databases">
        <title>Whole-Genome Sequence of Candidatus Oderbacter manganicum from the National Park Lower Oder Valley, Germany.</title>
        <authorList>
            <person name="Braun B."/>
            <person name="Liere K."/>
            <person name="Szewzyk U."/>
        </authorList>
    </citation>
    <scope>NUCLEOTIDE SEQUENCE [LARGE SCALE GENOMIC DNA]</scope>
    <source>
        <strain evidence="2 3">OTSz_A_272</strain>
    </source>
</reference>
<dbReference type="PANTHER" id="PTHR42850:SF4">
    <property type="entry name" value="ZINC-DEPENDENT ENDOPOLYPHOSPHATASE"/>
    <property type="match status" value="1"/>
</dbReference>
<protein>
    <recommendedName>
        <fullName evidence="1">Calcineurin-like phosphoesterase domain-containing protein</fullName>
    </recommendedName>
</protein>
<dbReference type="EMBL" id="CP013244">
    <property type="protein sequence ID" value="ANP45449.1"/>
    <property type="molecule type" value="Genomic_DNA"/>
</dbReference>
<dbReference type="AlphaFoldDB" id="A0A1B1AFV9"/>
<dbReference type="InParanoid" id="A0A1B1AFV9"/>
<organism evidence="2 3">
    <name type="scientific">Candidatus Viadribacter manganicus</name>
    <dbReference type="NCBI Taxonomy" id="1759059"/>
    <lineage>
        <taxon>Bacteria</taxon>
        <taxon>Pseudomonadati</taxon>
        <taxon>Pseudomonadota</taxon>
        <taxon>Alphaproteobacteria</taxon>
        <taxon>Hyphomonadales</taxon>
        <taxon>Hyphomonadaceae</taxon>
        <taxon>Candidatus Viadribacter</taxon>
    </lineage>
</organism>
<dbReference type="STRING" id="1759059.ATE48_05720"/>
<dbReference type="Proteomes" id="UP000092498">
    <property type="component" value="Chromosome"/>
</dbReference>
<dbReference type="KEGG" id="cbot:ATE48_05720"/>
<dbReference type="Gene3D" id="3.60.21.10">
    <property type="match status" value="1"/>
</dbReference>
<dbReference type="GO" id="GO:0016791">
    <property type="term" value="F:phosphatase activity"/>
    <property type="evidence" value="ECO:0007669"/>
    <property type="project" value="TreeGrafter"/>
</dbReference>
<evidence type="ECO:0000313" key="2">
    <source>
        <dbReference type="EMBL" id="ANP45449.1"/>
    </source>
</evidence>
<dbReference type="InterPro" id="IPR004843">
    <property type="entry name" value="Calcineurin-like_PHP"/>
</dbReference>
<dbReference type="SUPFAM" id="SSF56300">
    <property type="entry name" value="Metallo-dependent phosphatases"/>
    <property type="match status" value="1"/>
</dbReference>
<sequence>MLRLFQKPRVPVARFLDGRVGYAVGDIHGRSDLLSDMIATLEARSIADTRLAGPPLVVFLGDYVDRGRDSAGVLGMLAAGRPRHCECRYLRGNHEHSLLAFLENPLANRGWVLQGGAETMISYGVRPPAFNGAREDWQKAADDLRAAMPEAHVEFLAGLERYVELGDYAFVHAGVDDTLSLKDQTDEALYWSRAAFMASKRPFSHRVVHGHTPVDQPYADSRRIAVDTGAYASGVLSAARFEGQGVSFLSVRRPMVTVSTPSRTVLAEQVDRG</sequence>
<dbReference type="GO" id="GO:0110154">
    <property type="term" value="P:RNA decapping"/>
    <property type="evidence" value="ECO:0007669"/>
    <property type="project" value="TreeGrafter"/>
</dbReference>
<evidence type="ECO:0000259" key="1">
    <source>
        <dbReference type="Pfam" id="PF00149"/>
    </source>
</evidence>
<dbReference type="InterPro" id="IPR029052">
    <property type="entry name" value="Metallo-depent_PP-like"/>
</dbReference>
<keyword evidence="3" id="KW-1185">Reference proteome</keyword>
<dbReference type="GO" id="GO:0008803">
    <property type="term" value="F:bis(5'-nucleosyl)-tetraphosphatase (symmetrical) activity"/>
    <property type="evidence" value="ECO:0007669"/>
    <property type="project" value="TreeGrafter"/>
</dbReference>
<name>A0A1B1AFV9_9PROT</name>
<dbReference type="PANTHER" id="PTHR42850">
    <property type="entry name" value="METALLOPHOSPHOESTERASE"/>
    <property type="match status" value="1"/>
</dbReference>
<gene>
    <name evidence="2" type="ORF">ATE48_05720</name>
</gene>
<dbReference type="InterPro" id="IPR050126">
    <property type="entry name" value="Ap4A_hydrolase"/>
</dbReference>
<feature type="domain" description="Calcineurin-like phosphoesterase" evidence="1">
    <location>
        <begin position="23"/>
        <end position="215"/>
    </location>
</feature>
<dbReference type="FunCoup" id="A0A1B1AFV9">
    <property type="interactions" value="74"/>
</dbReference>
<dbReference type="Pfam" id="PF00149">
    <property type="entry name" value="Metallophos"/>
    <property type="match status" value="1"/>
</dbReference>
<dbReference type="GO" id="GO:0005737">
    <property type="term" value="C:cytoplasm"/>
    <property type="evidence" value="ECO:0007669"/>
    <property type="project" value="TreeGrafter"/>
</dbReference>
<evidence type="ECO:0000313" key="3">
    <source>
        <dbReference type="Proteomes" id="UP000092498"/>
    </source>
</evidence>